<proteinExistence type="predicted"/>
<name>F2RR86_TRIT1</name>
<gene>
    <name evidence="2" type="ORF">TESG_01592</name>
</gene>
<protein>
    <submittedName>
        <fullName evidence="2">Uncharacterized protein</fullName>
    </submittedName>
</protein>
<evidence type="ECO:0000313" key="3">
    <source>
        <dbReference type="Proteomes" id="UP000009172"/>
    </source>
</evidence>
<dbReference type="Proteomes" id="UP000009172">
    <property type="component" value="Unassembled WGS sequence"/>
</dbReference>
<dbReference type="AlphaFoldDB" id="F2RR86"/>
<feature type="region of interest" description="Disordered" evidence="1">
    <location>
        <begin position="1"/>
        <end position="22"/>
    </location>
</feature>
<dbReference type="HOGENOM" id="CLU_1518947_0_0_1"/>
<evidence type="ECO:0000313" key="2">
    <source>
        <dbReference type="EMBL" id="EGD94065.1"/>
    </source>
</evidence>
<organism evidence="2 3">
    <name type="scientific">Trichophyton tonsurans (strain CBS 112818)</name>
    <name type="common">Scalp ringworm fungus</name>
    <dbReference type="NCBI Taxonomy" id="647933"/>
    <lineage>
        <taxon>Eukaryota</taxon>
        <taxon>Fungi</taxon>
        <taxon>Dikarya</taxon>
        <taxon>Ascomycota</taxon>
        <taxon>Pezizomycotina</taxon>
        <taxon>Eurotiomycetes</taxon>
        <taxon>Eurotiomycetidae</taxon>
        <taxon>Onygenales</taxon>
        <taxon>Arthrodermataceae</taxon>
        <taxon>Trichophyton</taxon>
    </lineage>
</organism>
<sequence length="177" mass="18698">MTGKPEQSAATKSRQPAAPESLPASTAYRWCLGGAGKSLSTGGDASTYIEREACLSGCMYGWTYVCTSREGKGKDMSVCMHSRSRHPSQQRIASPFLDQGPPGFTLPDPSVLHGTHYGLALSHPATDSIEAKRSTTTALPSGASPIYQNLPPSNALSSRSAGRRFLLLPCIVSGRPS</sequence>
<keyword evidence="3" id="KW-1185">Reference proteome</keyword>
<evidence type="ECO:0000256" key="1">
    <source>
        <dbReference type="SAM" id="MobiDB-lite"/>
    </source>
</evidence>
<accession>F2RR86</accession>
<dbReference type="EMBL" id="GG698481">
    <property type="protein sequence ID" value="EGD94065.1"/>
    <property type="molecule type" value="Genomic_DNA"/>
</dbReference>
<reference evidence="3" key="1">
    <citation type="journal article" date="2012" name="MBio">
        <title>Comparative genome analysis of Trichophyton rubrum and related dermatophytes reveals candidate genes involved in infection.</title>
        <authorList>
            <person name="Martinez D.A."/>
            <person name="Oliver B.G."/>
            <person name="Graeser Y."/>
            <person name="Goldberg J.M."/>
            <person name="Li W."/>
            <person name="Martinez-Rossi N.M."/>
            <person name="Monod M."/>
            <person name="Shelest E."/>
            <person name="Barton R.C."/>
            <person name="Birch E."/>
            <person name="Brakhage A.A."/>
            <person name="Chen Z."/>
            <person name="Gurr S.J."/>
            <person name="Heiman D."/>
            <person name="Heitman J."/>
            <person name="Kosti I."/>
            <person name="Rossi A."/>
            <person name="Saif S."/>
            <person name="Samalova M."/>
            <person name="Saunders C.W."/>
            <person name="Shea T."/>
            <person name="Summerbell R.C."/>
            <person name="Xu J."/>
            <person name="Young S."/>
            <person name="Zeng Q."/>
            <person name="Birren B.W."/>
            <person name="Cuomo C.A."/>
            <person name="White T.C."/>
        </authorList>
    </citation>
    <scope>NUCLEOTIDE SEQUENCE [LARGE SCALE GENOMIC DNA]</scope>
    <source>
        <strain evidence="3">CBS 112818</strain>
    </source>
</reference>